<dbReference type="EMBL" id="CP017834">
    <property type="protein sequence ID" value="APJ03673.1"/>
    <property type="molecule type" value="Genomic_DNA"/>
</dbReference>
<sequence length="151" mass="17531">MTDSSSPYISKLKEVTHELHLIQEEVESKIHANQTEYKEDLAKLKETIEKTKMHLKESLDSHIKNNESETISEKTEREKVLDSLLIGIDTVKPFFEEILDILKTPSQTLKDNIDIMTLKIKLKSIYARIFIREQKNNIIHAIEVAKEKLTS</sequence>
<keyword evidence="2" id="KW-1185">Reference proteome</keyword>
<dbReference type="OrthoDB" id="9855693at2"/>
<dbReference type="KEGG" id="saqi:AXG55_07040"/>
<reference evidence="1 2" key="1">
    <citation type="submission" date="2016-10" db="EMBL/GenBank/DDBJ databases">
        <title>Silvanigrella aquatica sp. nov., isolated from a freshwater lake located in the Black Forest, Germany, description of Silvanigrellaceae fam. nov., Silvanigrellales ord. nov., reclassification of the order Bdellovibrionales in the class Oligoflexia, reclassification of the families Bacteriovoracaceae and Halobacteriovoraceae in the new order Bacteriovoracales ord. nov., and reclassification of the family Pseudobacteriovoracaceae in the order Oligoflexiales.</title>
        <authorList>
            <person name="Hahn M.W."/>
            <person name="Schmidt J."/>
            <person name="Koll U."/>
            <person name="Rohde M."/>
            <person name="Verbag S."/>
            <person name="Pitt A."/>
            <person name="Nakai R."/>
            <person name="Naganuma T."/>
            <person name="Lang E."/>
        </authorList>
    </citation>
    <scope>NUCLEOTIDE SEQUENCE [LARGE SCALE GENOMIC DNA]</scope>
    <source>
        <strain evidence="1 2">MWH-Nonnen-W8red</strain>
    </source>
</reference>
<dbReference type="AlphaFoldDB" id="A0A1L4D0D7"/>
<dbReference type="RefSeq" id="WP_148697413.1">
    <property type="nucleotide sequence ID" value="NZ_CP017834.1"/>
</dbReference>
<protein>
    <submittedName>
        <fullName evidence="1">Uncharacterized protein</fullName>
    </submittedName>
</protein>
<name>A0A1L4D0D7_9BACT</name>
<dbReference type="Proteomes" id="UP000184731">
    <property type="component" value="Chromosome"/>
</dbReference>
<evidence type="ECO:0000313" key="1">
    <source>
        <dbReference type="EMBL" id="APJ03673.1"/>
    </source>
</evidence>
<proteinExistence type="predicted"/>
<dbReference type="STRING" id="1915309.AXG55_07040"/>
<accession>A0A1L4D0D7</accession>
<evidence type="ECO:0000313" key="2">
    <source>
        <dbReference type="Proteomes" id="UP000184731"/>
    </source>
</evidence>
<organism evidence="1 2">
    <name type="scientific">Silvanigrella aquatica</name>
    <dbReference type="NCBI Taxonomy" id="1915309"/>
    <lineage>
        <taxon>Bacteria</taxon>
        <taxon>Pseudomonadati</taxon>
        <taxon>Bdellovibrionota</taxon>
        <taxon>Oligoflexia</taxon>
        <taxon>Silvanigrellales</taxon>
        <taxon>Silvanigrellaceae</taxon>
        <taxon>Silvanigrella</taxon>
    </lineage>
</organism>
<gene>
    <name evidence="1" type="ORF">AXG55_07040</name>
</gene>